<dbReference type="Proteomes" id="UP001153678">
    <property type="component" value="Unassembled WGS sequence"/>
</dbReference>
<evidence type="ECO:0000313" key="1">
    <source>
        <dbReference type="EMBL" id="CAI2191558.1"/>
    </source>
</evidence>
<feature type="non-terminal residue" evidence="1">
    <location>
        <position position="1"/>
    </location>
</feature>
<gene>
    <name evidence="1" type="ORF">FWILDA_LOCUS15131</name>
</gene>
<dbReference type="AlphaFoldDB" id="A0A9W4T3T0"/>
<keyword evidence="2" id="KW-1185">Reference proteome</keyword>
<accession>A0A9W4T3T0</accession>
<proteinExistence type="predicted"/>
<dbReference type="EMBL" id="CAMKVN010007497">
    <property type="protein sequence ID" value="CAI2191558.1"/>
    <property type="molecule type" value="Genomic_DNA"/>
</dbReference>
<evidence type="ECO:0000313" key="2">
    <source>
        <dbReference type="Proteomes" id="UP001153678"/>
    </source>
</evidence>
<sequence length="64" mass="7207">DTLNPSSPNMAISSILEYKYMVYGSMPTLLMKSYKILHCSMNNGLDICTMIMLESILQVSSLNR</sequence>
<protein>
    <submittedName>
        <fullName evidence="1">5360_t:CDS:1</fullName>
    </submittedName>
</protein>
<comment type="caution">
    <text evidence="1">The sequence shown here is derived from an EMBL/GenBank/DDBJ whole genome shotgun (WGS) entry which is preliminary data.</text>
</comment>
<name>A0A9W4T3T0_9GLOM</name>
<organism evidence="1 2">
    <name type="scientific">Funneliformis geosporum</name>
    <dbReference type="NCBI Taxonomy" id="1117311"/>
    <lineage>
        <taxon>Eukaryota</taxon>
        <taxon>Fungi</taxon>
        <taxon>Fungi incertae sedis</taxon>
        <taxon>Mucoromycota</taxon>
        <taxon>Glomeromycotina</taxon>
        <taxon>Glomeromycetes</taxon>
        <taxon>Glomerales</taxon>
        <taxon>Glomeraceae</taxon>
        <taxon>Funneliformis</taxon>
    </lineage>
</organism>
<reference evidence="1" key="1">
    <citation type="submission" date="2022-08" db="EMBL/GenBank/DDBJ databases">
        <authorList>
            <person name="Kallberg Y."/>
            <person name="Tangrot J."/>
            <person name="Rosling A."/>
        </authorList>
    </citation>
    <scope>NUCLEOTIDE SEQUENCE</scope>
    <source>
        <strain evidence="1">Wild A</strain>
    </source>
</reference>